<dbReference type="eggNOG" id="COG1216">
    <property type="taxonomic scope" value="Bacteria"/>
</dbReference>
<organism evidence="4 5">
    <name type="scientific">Nitrobacter hamburgensis (strain DSM 10229 / NCIMB 13809 / X14)</name>
    <dbReference type="NCBI Taxonomy" id="323097"/>
    <lineage>
        <taxon>Bacteria</taxon>
        <taxon>Pseudomonadati</taxon>
        <taxon>Pseudomonadota</taxon>
        <taxon>Alphaproteobacteria</taxon>
        <taxon>Hyphomicrobiales</taxon>
        <taxon>Nitrobacteraceae</taxon>
        <taxon>Nitrobacter</taxon>
    </lineage>
</organism>
<gene>
    <name evidence="4" type="ordered locus">Nham_2763</name>
</gene>
<dbReference type="InterPro" id="IPR029044">
    <property type="entry name" value="Nucleotide-diphossugar_trans"/>
</dbReference>
<evidence type="ECO:0000313" key="5">
    <source>
        <dbReference type="Proteomes" id="UP000001953"/>
    </source>
</evidence>
<evidence type="ECO:0000256" key="3">
    <source>
        <dbReference type="ARBA" id="ARBA00022679"/>
    </source>
</evidence>
<dbReference type="STRING" id="323097.Nham_2763"/>
<comment type="similarity">
    <text evidence="1">Belongs to the glycosyltransferase 2 family.</text>
</comment>
<dbReference type="AlphaFoldDB" id="Q1QJQ6"/>
<dbReference type="KEGG" id="nha:Nham_2763"/>
<dbReference type="HOGENOM" id="CLU_905631_0_0_5"/>
<evidence type="ECO:0000256" key="2">
    <source>
        <dbReference type="ARBA" id="ARBA00022676"/>
    </source>
</evidence>
<sequence length="307" mass="34987">MSMIHIPVQILSNASEFERYIHDCALSLRHQDGVGDKYQMTVNVAVYEPVSAGTADRLKALAIEGFAVNLIELYRTCGYGEKQNLIWNNYTKKLAVPFEAFITMNPDMVLMPDVVDKLHTTFTTSRSRANIVEARQFPIENPPRAFDAATLEVNWCSGACILLSAAFFERCKGFDEAIYLYCEDVDLSWRAWLDGGQCLYRYDAVVAHMTHGLFEARYNTHSVPTHESCMALSHLILTWKYFSADEALLASKMKLFWDNQGFARHTKEAAFADFETIKPRIQRYTTAHPRIELLDLGLYSGMRPNLI</sequence>
<name>Q1QJQ6_NITHX</name>
<proteinExistence type="inferred from homology"/>
<dbReference type="SUPFAM" id="SSF53448">
    <property type="entry name" value="Nucleotide-diphospho-sugar transferases"/>
    <property type="match status" value="1"/>
</dbReference>
<keyword evidence="3 4" id="KW-0808">Transferase</keyword>
<dbReference type="GO" id="GO:0016757">
    <property type="term" value="F:glycosyltransferase activity"/>
    <property type="evidence" value="ECO:0007669"/>
    <property type="project" value="UniProtKB-KW"/>
</dbReference>
<accession>Q1QJQ6</accession>
<keyword evidence="2" id="KW-0328">Glycosyltransferase</keyword>
<dbReference type="EMBL" id="CP000319">
    <property type="protein sequence ID" value="ABE63541.1"/>
    <property type="molecule type" value="Genomic_DNA"/>
</dbReference>
<keyword evidence="5" id="KW-1185">Reference proteome</keyword>
<dbReference type="PANTHER" id="PTHR43179:SF12">
    <property type="entry name" value="GALACTOFURANOSYLTRANSFERASE GLFT2"/>
    <property type="match status" value="1"/>
</dbReference>
<dbReference type="Proteomes" id="UP000001953">
    <property type="component" value="Chromosome"/>
</dbReference>
<dbReference type="PANTHER" id="PTHR43179">
    <property type="entry name" value="RHAMNOSYLTRANSFERASE WBBL"/>
    <property type="match status" value="1"/>
</dbReference>
<evidence type="ECO:0000313" key="4">
    <source>
        <dbReference type="EMBL" id="ABE63541.1"/>
    </source>
</evidence>
<reference evidence="4 5" key="1">
    <citation type="submission" date="2006-03" db="EMBL/GenBank/DDBJ databases">
        <title>Complete sequence of chromosome of Nitrobacter hamburgensis X14.</title>
        <authorList>
            <consortium name="US DOE Joint Genome Institute"/>
            <person name="Copeland A."/>
            <person name="Lucas S."/>
            <person name="Lapidus A."/>
            <person name="Barry K."/>
            <person name="Detter J.C."/>
            <person name="Glavina del Rio T."/>
            <person name="Hammon N."/>
            <person name="Israni S."/>
            <person name="Dalin E."/>
            <person name="Tice H."/>
            <person name="Pitluck S."/>
            <person name="Chain P."/>
            <person name="Malfatti S."/>
            <person name="Shin M."/>
            <person name="Vergez L."/>
            <person name="Schmutz J."/>
            <person name="Larimer F."/>
            <person name="Land M."/>
            <person name="Hauser L."/>
            <person name="Kyrpides N."/>
            <person name="Ivanova N."/>
            <person name="Ward B."/>
            <person name="Arp D."/>
            <person name="Klotz M."/>
            <person name="Stein L."/>
            <person name="O'Mullan G."/>
            <person name="Starkenburg S."/>
            <person name="Sayavedra L."/>
            <person name="Poret-Peterson A.T."/>
            <person name="Gentry M.E."/>
            <person name="Bruce D."/>
            <person name="Richardson P."/>
        </authorList>
    </citation>
    <scope>NUCLEOTIDE SEQUENCE [LARGE SCALE GENOMIC DNA]</scope>
    <source>
        <strain evidence="5">DSM 10229 / NCIMB 13809 / X14</strain>
    </source>
</reference>
<dbReference type="Gene3D" id="3.90.550.10">
    <property type="entry name" value="Spore Coat Polysaccharide Biosynthesis Protein SpsA, Chain A"/>
    <property type="match status" value="1"/>
</dbReference>
<evidence type="ECO:0000256" key="1">
    <source>
        <dbReference type="ARBA" id="ARBA00006739"/>
    </source>
</evidence>
<protein>
    <submittedName>
        <fullName evidence="4">Glycosyltransferases-like protein</fullName>
    </submittedName>
</protein>